<dbReference type="EMBL" id="JAHYCA010000002">
    <property type="protein sequence ID" value="MBW6391061.1"/>
    <property type="molecule type" value="Genomic_DNA"/>
</dbReference>
<feature type="compositionally biased region" description="Gly residues" evidence="1">
    <location>
        <begin position="54"/>
        <end position="67"/>
    </location>
</feature>
<proteinExistence type="predicted"/>
<keyword evidence="4" id="KW-1185">Reference proteome</keyword>
<organism evidence="3 4">
    <name type="scientific">Billgrantia antri</name>
    <dbReference type="NCBI Taxonomy" id="2846777"/>
    <lineage>
        <taxon>Bacteria</taxon>
        <taxon>Pseudomonadati</taxon>
        <taxon>Pseudomonadota</taxon>
        <taxon>Gammaproteobacteria</taxon>
        <taxon>Oceanospirillales</taxon>
        <taxon>Halomonadaceae</taxon>
        <taxon>Billgrantia</taxon>
    </lineage>
</organism>
<reference evidence="3 4" key="1">
    <citation type="submission" date="2021-07" db="EMBL/GenBank/DDBJ databases">
        <authorList>
            <person name="So Y."/>
        </authorList>
    </citation>
    <scope>NUCLEOTIDE SEQUENCE [LARGE SCALE GENOMIC DNA]</scope>
    <source>
        <strain evidence="3 4">Y3S6</strain>
    </source>
</reference>
<feature type="transmembrane region" description="Helical" evidence="2">
    <location>
        <begin position="12"/>
        <end position="30"/>
    </location>
</feature>
<dbReference type="RefSeq" id="WP_219791323.1">
    <property type="nucleotide sequence ID" value="NZ_JAHYCA010000002.1"/>
</dbReference>
<name>A0ABS6ZLW5_9GAMM</name>
<comment type="caution">
    <text evidence="3">The sequence shown here is derived from an EMBL/GenBank/DDBJ whole genome shotgun (WGS) entry which is preliminary data.</text>
</comment>
<evidence type="ECO:0000313" key="4">
    <source>
        <dbReference type="Proteomes" id="UP000769617"/>
    </source>
</evidence>
<evidence type="ECO:0000256" key="1">
    <source>
        <dbReference type="SAM" id="MobiDB-lite"/>
    </source>
</evidence>
<accession>A0ABS6ZLW5</accession>
<feature type="region of interest" description="Disordered" evidence="1">
    <location>
        <begin position="54"/>
        <end position="73"/>
    </location>
</feature>
<evidence type="ECO:0000313" key="3">
    <source>
        <dbReference type="EMBL" id="MBW6391061.1"/>
    </source>
</evidence>
<protein>
    <submittedName>
        <fullName evidence="3">Uncharacterized protein</fullName>
    </submittedName>
</protein>
<sequence>MRKVRRLKGKGIWLVWGVVALCYLVPYTLFSDVARWYSSLLFWATRCLIPPGRGLPGAGSCAPGGRGSPRALA</sequence>
<evidence type="ECO:0000256" key="2">
    <source>
        <dbReference type="SAM" id="Phobius"/>
    </source>
</evidence>
<keyword evidence="2" id="KW-0472">Membrane</keyword>
<keyword evidence="2" id="KW-0812">Transmembrane</keyword>
<dbReference type="Proteomes" id="UP000769617">
    <property type="component" value="Unassembled WGS sequence"/>
</dbReference>
<gene>
    <name evidence="3" type="ORF">KPL81_07820</name>
</gene>
<keyword evidence="2" id="KW-1133">Transmembrane helix</keyword>